<comment type="caution">
    <text evidence="1">The sequence shown here is derived from an EMBL/GenBank/DDBJ whole genome shotgun (WGS) entry which is preliminary data.</text>
</comment>
<protein>
    <submittedName>
        <fullName evidence="1">Uncharacterized protein</fullName>
    </submittedName>
</protein>
<evidence type="ECO:0000313" key="1">
    <source>
        <dbReference type="EMBL" id="KAK3061214.1"/>
    </source>
</evidence>
<organism evidence="1 2">
    <name type="scientific">Coniosporium uncinatum</name>
    <dbReference type="NCBI Taxonomy" id="93489"/>
    <lineage>
        <taxon>Eukaryota</taxon>
        <taxon>Fungi</taxon>
        <taxon>Dikarya</taxon>
        <taxon>Ascomycota</taxon>
        <taxon>Pezizomycotina</taxon>
        <taxon>Dothideomycetes</taxon>
        <taxon>Dothideomycetes incertae sedis</taxon>
        <taxon>Coniosporium</taxon>
    </lineage>
</organism>
<dbReference type="EMBL" id="JAWDJW010007990">
    <property type="protein sequence ID" value="KAK3061214.1"/>
    <property type="molecule type" value="Genomic_DNA"/>
</dbReference>
<evidence type="ECO:0000313" key="2">
    <source>
        <dbReference type="Proteomes" id="UP001186974"/>
    </source>
</evidence>
<reference evidence="1" key="1">
    <citation type="submission" date="2024-09" db="EMBL/GenBank/DDBJ databases">
        <title>Black Yeasts Isolated from many extreme environments.</title>
        <authorList>
            <person name="Coleine C."/>
            <person name="Stajich J.E."/>
            <person name="Selbmann L."/>
        </authorList>
    </citation>
    <scope>NUCLEOTIDE SEQUENCE</scope>
    <source>
        <strain evidence="1">CCFEE 5737</strain>
    </source>
</reference>
<name>A0ACC3D3S9_9PEZI</name>
<proteinExistence type="predicted"/>
<sequence length="234" mass="26113">MAEILEDVGAVDQPNINMATPKSSAAITASNDKTAKPVRETTSKFLSLRTEIRLDILSHLSLNEALQARLVNTQLQKDAEDVITSGRTSISSDGVANIDFEPLLYIIFRKQQVTTDTIQRPIPELELCQCDNSVGPPHLFLADKWMNMYATTPPTEQVRLTLGWASYYPKSAVIFTSHWSDVDKQSEKKGVTIGDLQEATQRMMDQLVTKPGHISRPPRRNGDFSKRSVFLHGT</sequence>
<dbReference type="Proteomes" id="UP001186974">
    <property type="component" value="Unassembled WGS sequence"/>
</dbReference>
<keyword evidence="2" id="KW-1185">Reference proteome</keyword>
<accession>A0ACC3D3S9</accession>
<gene>
    <name evidence="1" type="ORF">LTS18_006768</name>
</gene>